<feature type="domain" description="G5" evidence="2">
    <location>
        <begin position="286"/>
        <end position="367"/>
    </location>
</feature>
<evidence type="ECO:0000259" key="2">
    <source>
        <dbReference type="PROSITE" id="PS51109"/>
    </source>
</evidence>
<dbReference type="Gene3D" id="2.20.230.10">
    <property type="entry name" value="Resuscitation-promoting factor rpfb"/>
    <property type="match status" value="1"/>
</dbReference>
<protein>
    <submittedName>
        <fullName evidence="4">Peptidoglycan DD-metalloendopeptidase family protein</fullName>
    </submittedName>
</protein>
<dbReference type="PROSITE" id="PS51109">
    <property type="entry name" value="G5"/>
    <property type="match status" value="1"/>
</dbReference>
<dbReference type="InterPro" id="IPR016047">
    <property type="entry name" value="M23ase_b-sheet_dom"/>
</dbReference>
<dbReference type="RefSeq" id="WP_160623926.1">
    <property type="nucleotide sequence ID" value="NZ_WUUQ01000001.1"/>
</dbReference>
<dbReference type="Proteomes" id="UP000434036">
    <property type="component" value="Unassembled WGS sequence"/>
</dbReference>
<organism evidence="4 5">
    <name type="scientific">Copranaerobaculum intestinale</name>
    <dbReference type="NCBI Taxonomy" id="2692629"/>
    <lineage>
        <taxon>Bacteria</taxon>
        <taxon>Bacillati</taxon>
        <taxon>Bacillota</taxon>
        <taxon>Erysipelotrichia</taxon>
        <taxon>Erysipelotrichales</taxon>
        <taxon>Erysipelotrichaceae</taxon>
        <taxon>Copranaerobaculum</taxon>
    </lineage>
</organism>
<dbReference type="InterPro" id="IPR011055">
    <property type="entry name" value="Dup_hybrid_motif"/>
</dbReference>
<dbReference type="Gene3D" id="2.70.70.10">
    <property type="entry name" value="Glucose Permease (Domain IIA)"/>
    <property type="match status" value="1"/>
</dbReference>
<dbReference type="InterPro" id="IPR050570">
    <property type="entry name" value="Cell_wall_metabolism_enzyme"/>
</dbReference>
<name>A0A6N8U9A9_9FIRM</name>
<feature type="domain" description="LysM" evidence="3">
    <location>
        <begin position="232"/>
        <end position="279"/>
    </location>
</feature>
<proteinExistence type="predicted"/>
<evidence type="ECO:0000256" key="1">
    <source>
        <dbReference type="ARBA" id="ARBA00022729"/>
    </source>
</evidence>
<dbReference type="SMART" id="SM01208">
    <property type="entry name" value="G5"/>
    <property type="match status" value="1"/>
</dbReference>
<keyword evidence="1" id="KW-0732">Signal</keyword>
<reference evidence="4 5" key="2">
    <citation type="submission" date="2020-01" db="EMBL/GenBank/DDBJ databases">
        <title>Clostridiaceae sp. nov. isolated from the gut of human by culturomics.</title>
        <authorList>
            <person name="Chang Y."/>
        </authorList>
    </citation>
    <scope>NUCLEOTIDE SEQUENCE [LARGE SCALE GENOMIC DNA]</scope>
    <source>
        <strain evidence="4 5">DONG20-135</strain>
    </source>
</reference>
<dbReference type="Pfam" id="PF01551">
    <property type="entry name" value="Peptidase_M23"/>
    <property type="match status" value="1"/>
</dbReference>
<evidence type="ECO:0000313" key="4">
    <source>
        <dbReference type="EMBL" id="MXQ72427.1"/>
    </source>
</evidence>
<dbReference type="EMBL" id="WUUQ01000001">
    <property type="protein sequence ID" value="MXQ72427.1"/>
    <property type="molecule type" value="Genomic_DNA"/>
</dbReference>
<dbReference type="SUPFAM" id="SSF51261">
    <property type="entry name" value="Duplicated hybrid motif"/>
    <property type="match status" value="1"/>
</dbReference>
<sequence>MKKTYGILILSAFLALLLAFLMPGDHGTVDAKSFSEKALKEAVIPQKIAKINNDEKEVSIIYYKDQAIGVLKDHAKLDSMLTKIYNDKYKTEFPDARLGLGEDIHITNTLSLFQYEDKDQEILNYLKKHDLFSIEVNKITFSNGEECYVKNIDDFTRAREAFVKTFIPKKDYQLIKSGQGTDALTTYGNRYVSFQILEGATVSKGLASQSKILKNEKDVLMYLSYGYDHQEVYYTTQEFDTVAGIAWLNRLEPKQLMAINSDILKSKDQVIQAGLKLNVTKISPPISVEVVKQEMVKESIAPENTKTIYDETLREGKEVIVQNAEEGSRDVTYEITYINGEQTASKEVAQKITKSPVQEIIRIGTKIEPKIGSGHFGWPVRNPLVTCPMYCYSGHVGTDIQNYTDLYGDVLASDRGVVVTNSYTSINGNYMVINHNNGYETYYGHMARPGYFQPGETVAKGEVIGPIGMTGFATGPHVHFEIRQNGQRLNALDYIGK</sequence>
<keyword evidence="5" id="KW-1185">Reference proteome</keyword>
<dbReference type="PANTHER" id="PTHR21666">
    <property type="entry name" value="PEPTIDASE-RELATED"/>
    <property type="match status" value="1"/>
</dbReference>
<accession>A0A6N8U9A9</accession>
<dbReference type="GO" id="GO:0004222">
    <property type="term" value="F:metalloendopeptidase activity"/>
    <property type="evidence" value="ECO:0007669"/>
    <property type="project" value="TreeGrafter"/>
</dbReference>
<dbReference type="PANTHER" id="PTHR21666:SF270">
    <property type="entry name" value="MUREIN HYDROLASE ACTIVATOR ENVC"/>
    <property type="match status" value="1"/>
</dbReference>
<comment type="caution">
    <text evidence="4">The sequence shown here is derived from an EMBL/GenBank/DDBJ whole genome shotgun (WGS) entry which is preliminary data.</text>
</comment>
<evidence type="ECO:0000259" key="3">
    <source>
        <dbReference type="PROSITE" id="PS51782"/>
    </source>
</evidence>
<dbReference type="CDD" id="cd12797">
    <property type="entry name" value="M23_peptidase"/>
    <property type="match status" value="1"/>
</dbReference>
<gene>
    <name evidence="4" type="ORF">GSF08_00535</name>
</gene>
<dbReference type="InterPro" id="IPR018392">
    <property type="entry name" value="LysM"/>
</dbReference>
<evidence type="ECO:0000313" key="5">
    <source>
        <dbReference type="Proteomes" id="UP000434036"/>
    </source>
</evidence>
<dbReference type="Pfam" id="PF07501">
    <property type="entry name" value="G5"/>
    <property type="match status" value="1"/>
</dbReference>
<dbReference type="PROSITE" id="PS51782">
    <property type="entry name" value="LYSM"/>
    <property type="match status" value="1"/>
</dbReference>
<dbReference type="InterPro" id="IPR011098">
    <property type="entry name" value="G5_dom"/>
</dbReference>
<reference evidence="4 5" key="1">
    <citation type="submission" date="2019-12" db="EMBL/GenBank/DDBJ databases">
        <authorList>
            <person name="Yang R."/>
        </authorList>
    </citation>
    <scope>NUCLEOTIDE SEQUENCE [LARGE SCALE GENOMIC DNA]</scope>
    <source>
        <strain evidence="4 5">DONG20-135</strain>
    </source>
</reference>
<dbReference type="AlphaFoldDB" id="A0A6N8U9A9"/>